<accession>A0A921LDR4</accession>
<dbReference type="Gene3D" id="3.40.50.360">
    <property type="match status" value="1"/>
</dbReference>
<dbReference type="SUPFAM" id="SSF52218">
    <property type="entry name" value="Flavoproteins"/>
    <property type="match status" value="1"/>
</dbReference>
<dbReference type="AlphaFoldDB" id="A0A921LDR4"/>
<evidence type="ECO:0000259" key="3">
    <source>
        <dbReference type="Pfam" id="PF03358"/>
    </source>
</evidence>
<dbReference type="Pfam" id="PF03358">
    <property type="entry name" value="FMN_red"/>
    <property type="match status" value="1"/>
</dbReference>
<feature type="domain" description="NADPH-dependent FMN reductase-like" evidence="3">
    <location>
        <begin position="4"/>
        <end position="134"/>
    </location>
</feature>
<organism evidence="4 5">
    <name type="scientific">Lachnoclostridium phocaeense</name>
    <dbReference type="NCBI Taxonomy" id="1871021"/>
    <lineage>
        <taxon>Bacteria</taxon>
        <taxon>Bacillati</taxon>
        <taxon>Bacillota</taxon>
        <taxon>Clostridia</taxon>
        <taxon>Lachnospirales</taxon>
        <taxon>Lachnospiraceae</taxon>
    </lineage>
</organism>
<evidence type="ECO:0000256" key="2">
    <source>
        <dbReference type="ARBA" id="ARBA00022643"/>
    </source>
</evidence>
<keyword evidence="1" id="KW-0285">Flavoprotein</keyword>
<sequence>MAKKVLIISASPRKGGNSDILCDQFKKGSEEAGNTVEKVYLQQKKIGPCLACYGCRGTGVCVQKDDMEELLNKMVEADVLVLATPVYFYSMDGQLKTMIDRTLPRYTQIQDKDVYFIATAAAGRRAMERTMDAMRGFTDCLPRARVKGEIYGEGVYQKGEVENTPAYTLAFEAGKAVR</sequence>
<dbReference type="Proteomes" id="UP000769156">
    <property type="component" value="Unassembled WGS sequence"/>
</dbReference>
<evidence type="ECO:0000313" key="5">
    <source>
        <dbReference type="Proteomes" id="UP000769156"/>
    </source>
</evidence>
<dbReference type="EMBL" id="DYVY01000029">
    <property type="protein sequence ID" value="HJF93458.1"/>
    <property type="molecule type" value="Genomic_DNA"/>
</dbReference>
<dbReference type="InterPro" id="IPR051796">
    <property type="entry name" value="ISF_SsuE-like"/>
</dbReference>
<reference evidence="4" key="1">
    <citation type="journal article" date="2021" name="PeerJ">
        <title>Extensive microbial diversity within the chicken gut microbiome revealed by metagenomics and culture.</title>
        <authorList>
            <person name="Gilroy R."/>
            <person name="Ravi A."/>
            <person name="Getino M."/>
            <person name="Pursley I."/>
            <person name="Horton D.L."/>
            <person name="Alikhan N.F."/>
            <person name="Baker D."/>
            <person name="Gharbi K."/>
            <person name="Hall N."/>
            <person name="Watson M."/>
            <person name="Adriaenssens E.M."/>
            <person name="Foster-Nyarko E."/>
            <person name="Jarju S."/>
            <person name="Secka A."/>
            <person name="Antonio M."/>
            <person name="Oren A."/>
            <person name="Chaudhuri R.R."/>
            <person name="La Ragione R."/>
            <person name="Hildebrand F."/>
            <person name="Pallen M.J."/>
        </authorList>
    </citation>
    <scope>NUCLEOTIDE SEQUENCE</scope>
    <source>
        <strain evidence="4">ChiSjej5B23-16112</strain>
    </source>
</reference>
<reference evidence="4" key="2">
    <citation type="submission" date="2021-09" db="EMBL/GenBank/DDBJ databases">
        <authorList>
            <person name="Gilroy R."/>
        </authorList>
    </citation>
    <scope>NUCLEOTIDE SEQUENCE</scope>
    <source>
        <strain evidence="4">ChiSjej5B23-16112</strain>
    </source>
</reference>
<comment type="caution">
    <text evidence="4">The sequence shown here is derived from an EMBL/GenBank/DDBJ whole genome shotgun (WGS) entry which is preliminary data.</text>
</comment>
<keyword evidence="2" id="KW-0288">FMN</keyword>
<name>A0A921LDR4_9FIRM</name>
<dbReference type="PANTHER" id="PTHR43278">
    <property type="entry name" value="NAD(P)H-DEPENDENT FMN-CONTAINING OXIDOREDUCTASE YWQN-RELATED"/>
    <property type="match status" value="1"/>
</dbReference>
<protein>
    <submittedName>
        <fullName evidence="4">Flavodoxin family protein</fullName>
    </submittedName>
</protein>
<dbReference type="InterPro" id="IPR005025">
    <property type="entry name" value="FMN_Rdtase-like_dom"/>
</dbReference>
<dbReference type="InterPro" id="IPR029039">
    <property type="entry name" value="Flavoprotein-like_sf"/>
</dbReference>
<evidence type="ECO:0000256" key="1">
    <source>
        <dbReference type="ARBA" id="ARBA00022630"/>
    </source>
</evidence>
<proteinExistence type="predicted"/>
<dbReference type="GO" id="GO:0016491">
    <property type="term" value="F:oxidoreductase activity"/>
    <property type="evidence" value="ECO:0007669"/>
    <property type="project" value="InterPro"/>
</dbReference>
<dbReference type="PANTHER" id="PTHR43278:SF2">
    <property type="entry name" value="IRON-SULFUR FLAVOPROTEIN"/>
    <property type="match status" value="1"/>
</dbReference>
<gene>
    <name evidence="4" type="ORF">K8V82_01535</name>
</gene>
<evidence type="ECO:0000313" key="4">
    <source>
        <dbReference type="EMBL" id="HJF93458.1"/>
    </source>
</evidence>